<feature type="domain" description="Lipid/polyisoprenoid-binding YceI-like" evidence="2">
    <location>
        <begin position="20"/>
        <end position="189"/>
    </location>
</feature>
<comment type="caution">
    <text evidence="3">The sequence shown here is derived from an EMBL/GenBank/DDBJ whole genome shotgun (WGS) entry which is preliminary data.</text>
</comment>
<protein>
    <submittedName>
        <fullName evidence="3">YceI family protein</fullName>
    </submittedName>
</protein>
<dbReference type="SUPFAM" id="SSF101874">
    <property type="entry name" value="YceI-like"/>
    <property type="match status" value="1"/>
</dbReference>
<dbReference type="EMBL" id="JALDAX010000040">
    <property type="protein sequence ID" value="MCI3246534.1"/>
    <property type="molecule type" value="Genomic_DNA"/>
</dbReference>
<gene>
    <name evidence="3" type="ORF">MQN93_43345</name>
</gene>
<comment type="similarity">
    <text evidence="1">Belongs to the UPF0312 family.</text>
</comment>
<dbReference type="PANTHER" id="PTHR34406:SF1">
    <property type="entry name" value="PROTEIN YCEI"/>
    <property type="match status" value="1"/>
</dbReference>
<keyword evidence="4" id="KW-1185">Reference proteome</keyword>
<dbReference type="Pfam" id="PF04264">
    <property type="entry name" value="YceI"/>
    <property type="match status" value="1"/>
</dbReference>
<reference evidence="3" key="1">
    <citation type="submission" date="2022-03" db="EMBL/GenBank/DDBJ databases">
        <title>Streptomyces 7R015 and 7R016 isolated from Barleria lupulina in Thailand.</title>
        <authorList>
            <person name="Kanchanasin P."/>
            <person name="Phongsopitanun W."/>
            <person name="Tanasupawat S."/>
        </authorList>
    </citation>
    <scope>NUCLEOTIDE SEQUENCE</scope>
    <source>
        <strain evidence="3">7R016</strain>
    </source>
</reference>
<organism evidence="3 4">
    <name type="scientific">Streptomyces spinosisporus</name>
    <dbReference type="NCBI Taxonomy" id="2927582"/>
    <lineage>
        <taxon>Bacteria</taxon>
        <taxon>Bacillati</taxon>
        <taxon>Actinomycetota</taxon>
        <taxon>Actinomycetes</taxon>
        <taxon>Kitasatosporales</taxon>
        <taxon>Streptomycetaceae</taxon>
        <taxon>Streptomyces</taxon>
    </lineage>
</organism>
<dbReference type="SMART" id="SM00867">
    <property type="entry name" value="YceI"/>
    <property type="match status" value="1"/>
</dbReference>
<dbReference type="Gene3D" id="2.40.128.110">
    <property type="entry name" value="Lipid/polyisoprenoid-binding, YceI-like"/>
    <property type="match status" value="1"/>
</dbReference>
<name>A0ABS9XWS6_9ACTN</name>
<evidence type="ECO:0000259" key="2">
    <source>
        <dbReference type="SMART" id="SM00867"/>
    </source>
</evidence>
<accession>A0ABS9XWS6</accession>
<evidence type="ECO:0000313" key="3">
    <source>
        <dbReference type="EMBL" id="MCI3246534.1"/>
    </source>
</evidence>
<dbReference type="InterPro" id="IPR036761">
    <property type="entry name" value="TTHA0802/YceI-like_sf"/>
</dbReference>
<dbReference type="InterPro" id="IPR007372">
    <property type="entry name" value="Lipid/polyisoprenoid-bd_YceI"/>
</dbReference>
<sequence length="198" mass="21297">MTSGTGTRSRAMERAAGVATYLIDPDDSSVSLHARSLASAGFRGVFRHVAGTLTLDRERPERTAFAVYATASSLDTGSEERDARMCGAAFLDAGRHPLVSFWSSSAEVHHAGLFRLVGNLSLRGITQPLIVDAVHHERAHGPQGPELVTVAGRSVLKRSEWSPLRTAGVEAGAWFAGDDVELFFDVCAVKQEPIGWRP</sequence>
<dbReference type="Proteomes" id="UP001165270">
    <property type="component" value="Unassembled WGS sequence"/>
</dbReference>
<dbReference type="RefSeq" id="WP_242713864.1">
    <property type="nucleotide sequence ID" value="NZ_JALDAX010000040.1"/>
</dbReference>
<proteinExistence type="inferred from homology"/>
<evidence type="ECO:0000256" key="1">
    <source>
        <dbReference type="ARBA" id="ARBA00008812"/>
    </source>
</evidence>
<evidence type="ECO:0000313" key="4">
    <source>
        <dbReference type="Proteomes" id="UP001165270"/>
    </source>
</evidence>
<dbReference type="PANTHER" id="PTHR34406">
    <property type="entry name" value="PROTEIN YCEI"/>
    <property type="match status" value="1"/>
</dbReference>